<evidence type="ECO:0000256" key="1">
    <source>
        <dbReference type="ARBA" id="ARBA00012344"/>
    </source>
</evidence>
<comment type="caution">
    <text evidence="4">The sequence shown here is derived from an EMBL/GenBank/DDBJ whole genome shotgun (WGS) entry which is preliminary data.</text>
</comment>
<protein>
    <recommendedName>
        <fullName evidence="1">glutathione-specific gamma-glutamylcyclotransferase</fullName>
        <ecNumber evidence="1">4.3.2.7</ecNumber>
    </recommendedName>
</protein>
<gene>
    <name evidence="4" type="ORF">Q8A70_24045</name>
</gene>
<dbReference type="PANTHER" id="PTHR12192:SF2">
    <property type="entry name" value="GLUTATHIONE-SPECIFIC GAMMA-GLUTAMYLCYCLOTRANSFERASE 2"/>
    <property type="match status" value="1"/>
</dbReference>
<dbReference type="InterPro" id="IPR006840">
    <property type="entry name" value="ChaC"/>
</dbReference>
<dbReference type="Gene3D" id="3.10.490.10">
    <property type="entry name" value="Gamma-glutamyl cyclotransferase-like"/>
    <property type="match status" value="1"/>
</dbReference>
<proteinExistence type="predicted"/>
<feature type="region of interest" description="Disordered" evidence="3">
    <location>
        <begin position="1"/>
        <end position="20"/>
    </location>
</feature>
<evidence type="ECO:0000313" key="4">
    <source>
        <dbReference type="EMBL" id="MDQ7250782.1"/>
    </source>
</evidence>
<name>A0ABU0YUB8_9PROT</name>
<organism evidence="4 5">
    <name type="scientific">Dongia sedimenti</name>
    <dbReference type="NCBI Taxonomy" id="3064282"/>
    <lineage>
        <taxon>Bacteria</taxon>
        <taxon>Pseudomonadati</taxon>
        <taxon>Pseudomonadota</taxon>
        <taxon>Alphaproteobacteria</taxon>
        <taxon>Rhodospirillales</taxon>
        <taxon>Dongiaceae</taxon>
        <taxon>Dongia</taxon>
    </lineage>
</organism>
<evidence type="ECO:0000256" key="2">
    <source>
        <dbReference type="ARBA" id="ARBA00023239"/>
    </source>
</evidence>
<keyword evidence="5" id="KW-1185">Reference proteome</keyword>
<dbReference type="PANTHER" id="PTHR12192">
    <property type="entry name" value="CATION TRANSPORT PROTEIN CHAC-RELATED"/>
    <property type="match status" value="1"/>
</dbReference>
<dbReference type="EC" id="4.3.2.7" evidence="1"/>
<dbReference type="SUPFAM" id="SSF110857">
    <property type="entry name" value="Gamma-glutamyl cyclotransferase-like"/>
    <property type="match status" value="1"/>
</dbReference>
<dbReference type="InterPro" id="IPR036568">
    <property type="entry name" value="GGCT-like_sf"/>
</dbReference>
<dbReference type="Pfam" id="PF04752">
    <property type="entry name" value="ChaC"/>
    <property type="match status" value="1"/>
</dbReference>
<dbReference type="InterPro" id="IPR013024">
    <property type="entry name" value="GGCT-like"/>
</dbReference>
<accession>A0ABU0YUB8</accession>
<evidence type="ECO:0000313" key="5">
    <source>
        <dbReference type="Proteomes" id="UP001230156"/>
    </source>
</evidence>
<reference evidence="5" key="1">
    <citation type="submission" date="2023-08" db="EMBL/GenBank/DDBJ databases">
        <title>Rhodospirillaceae gen. nov., a novel taxon isolated from the Yangtze River Yuezi River estuary sludge.</title>
        <authorList>
            <person name="Ruan L."/>
        </authorList>
    </citation>
    <scope>NUCLEOTIDE SEQUENCE [LARGE SCALE GENOMIC DNA]</scope>
    <source>
        <strain evidence="5">R-7</strain>
    </source>
</reference>
<dbReference type="Proteomes" id="UP001230156">
    <property type="component" value="Unassembled WGS sequence"/>
</dbReference>
<evidence type="ECO:0000256" key="3">
    <source>
        <dbReference type="SAM" id="MobiDB-lite"/>
    </source>
</evidence>
<dbReference type="EMBL" id="JAUYVI010000007">
    <property type="protein sequence ID" value="MDQ7250782.1"/>
    <property type="molecule type" value="Genomic_DNA"/>
</dbReference>
<dbReference type="RefSeq" id="WP_379960474.1">
    <property type="nucleotide sequence ID" value="NZ_JAUYVI010000007.1"/>
</dbReference>
<dbReference type="CDD" id="cd06661">
    <property type="entry name" value="GGCT_like"/>
    <property type="match status" value="1"/>
</dbReference>
<sequence length="221" mass="24993">MTADLVARVERKEPDPGPLPGRSYLTEADYDALTAELITACRGEPLWVFAYGSLIWKPECDFMEHRRATAHGWHRSFCLELKRWRGTPDCPGLMMALDHGGACHGVICRLPDADQFAQLSKLLHREVDQREDIGTLRWITAKADIGKVRALTFYAGPRASYYTGKLPDAEVAKILARAAGHWGSCANYLYQTVTKLEEYGIHDTHLWKLQHMVAEEIRKLA</sequence>
<keyword evidence="2" id="KW-0456">Lyase</keyword>